<keyword evidence="1" id="KW-0732">Signal</keyword>
<dbReference type="Proteomes" id="UP000011910">
    <property type="component" value="Unassembled WGS sequence"/>
</dbReference>
<evidence type="ECO:0000313" key="3">
    <source>
        <dbReference type="Proteomes" id="UP000011910"/>
    </source>
</evidence>
<dbReference type="AlphaFoldDB" id="M7NQV1"/>
<protein>
    <submittedName>
        <fullName evidence="2">Uncharacterized protein</fullName>
    </submittedName>
</protein>
<feature type="chain" id="PRO_5004082564" evidence="1">
    <location>
        <begin position="27"/>
        <end position="328"/>
    </location>
</feature>
<name>M7NQV1_9BACT</name>
<dbReference type="OrthoDB" id="979739at2"/>
<proteinExistence type="predicted"/>
<gene>
    <name evidence="2" type="ORF">ADICEAN_00718</name>
</gene>
<evidence type="ECO:0000313" key="2">
    <source>
        <dbReference type="EMBL" id="EMR04095.1"/>
    </source>
</evidence>
<dbReference type="PROSITE" id="PS51257">
    <property type="entry name" value="PROKAR_LIPOPROTEIN"/>
    <property type="match status" value="1"/>
</dbReference>
<accession>M7NQV1</accession>
<sequence length="328" mass="34707">MKKHLTYSLASLLFGFLAFSCTPDEAELVEPSMDNKAALSLSCPAGATCVPVGNGQYQLSNAIYEGLNTWSFTIKQTGDPKGIGLSNLVIGYTLCPDEELPAGGILLESAAIINGSSQQTPVIEYSIGLGTGCAFTGSNDGYFKLDELTALSKDKLYTVRFTIESALPVRIDYFEVLVKAGNNCVSAVLDAGDCTPPPTDDCSYSQGYFFAKPGPTWGGLSVSLGGETYNEADGRYIWSTSNAGGIATSKKVFLQAATIMLSYQLGHMSSAVYGTLSADIAIISNYLAQFDKLTSYEQLPSGGDGAAAAWAAAARLDQFIQANHCDNR</sequence>
<comment type="caution">
    <text evidence="2">The sequence shown here is derived from an EMBL/GenBank/DDBJ whole genome shotgun (WGS) entry which is preliminary data.</text>
</comment>
<dbReference type="RefSeq" id="WP_009194125.1">
    <property type="nucleotide sequence ID" value="NZ_AODQ01000011.1"/>
</dbReference>
<organism evidence="2 3">
    <name type="scientific">Cesiribacter andamanensis AMV16</name>
    <dbReference type="NCBI Taxonomy" id="1279009"/>
    <lineage>
        <taxon>Bacteria</taxon>
        <taxon>Pseudomonadati</taxon>
        <taxon>Bacteroidota</taxon>
        <taxon>Cytophagia</taxon>
        <taxon>Cytophagales</taxon>
        <taxon>Cesiribacteraceae</taxon>
        <taxon>Cesiribacter</taxon>
    </lineage>
</organism>
<keyword evidence="3" id="KW-1185">Reference proteome</keyword>
<dbReference type="EMBL" id="AODQ01000011">
    <property type="protein sequence ID" value="EMR04095.1"/>
    <property type="molecule type" value="Genomic_DNA"/>
</dbReference>
<feature type="signal peptide" evidence="1">
    <location>
        <begin position="1"/>
        <end position="26"/>
    </location>
</feature>
<reference evidence="2 3" key="1">
    <citation type="journal article" date="2013" name="Genome Announc.">
        <title>Draft Genome Sequence of Cesiribacter andamanensis Strain AMV16T, Isolated from a Soil Sample from a Mud Volcano in the Andaman Islands, India.</title>
        <authorList>
            <person name="Shivaji S."/>
            <person name="Ara S."/>
            <person name="Begum Z."/>
            <person name="Srinivas T.N."/>
            <person name="Singh A."/>
            <person name="Kumar Pinnaka A."/>
        </authorList>
    </citation>
    <scope>NUCLEOTIDE SEQUENCE [LARGE SCALE GENOMIC DNA]</scope>
    <source>
        <strain evidence="2 3">AMV16</strain>
    </source>
</reference>
<evidence type="ECO:0000256" key="1">
    <source>
        <dbReference type="SAM" id="SignalP"/>
    </source>
</evidence>